<protein>
    <recommendedName>
        <fullName evidence="5">EGF-like domain-containing protein</fullName>
    </recommendedName>
</protein>
<keyword evidence="2" id="KW-0732">Signal</keyword>
<proteinExistence type="predicted"/>
<evidence type="ECO:0000313" key="3">
    <source>
        <dbReference type="EMBL" id="CAB3405918.1"/>
    </source>
</evidence>
<evidence type="ECO:0008006" key="5">
    <source>
        <dbReference type="Google" id="ProtNLM"/>
    </source>
</evidence>
<dbReference type="EMBL" id="CADEPM010000005">
    <property type="protein sequence ID" value="CAB3405918.1"/>
    <property type="molecule type" value="Genomic_DNA"/>
</dbReference>
<gene>
    <name evidence="3" type="ORF">CBOVIS_LOCUS8059</name>
</gene>
<keyword evidence="4" id="KW-1185">Reference proteome</keyword>
<feature type="region of interest" description="Disordered" evidence="1">
    <location>
        <begin position="22"/>
        <end position="78"/>
    </location>
</feature>
<organism evidence="3 4">
    <name type="scientific">Caenorhabditis bovis</name>
    <dbReference type="NCBI Taxonomy" id="2654633"/>
    <lineage>
        <taxon>Eukaryota</taxon>
        <taxon>Metazoa</taxon>
        <taxon>Ecdysozoa</taxon>
        <taxon>Nematoda</taxon>
        <taxon>Chromadorea</taxon>
        <taxon>Rhabditida</taxon>
        <taxon>Rhabditina</taxon>
        <taxon>Rhabditomorpha</taxon>
        <taxon>Rhabditoidea</taxon>
        <taxon>Rhabditidae</taxon>
        <taxon>Peloderinae</taxon>
        <taxon>Caenorhabditis</taxon>
    </lineage>
</organism>
<feature type="region of interest" description="Disordered" evidence="1">
    <location>
        <begin position="372"/>
        <end position="399"/>
    </location>
</feature>
<evidence type="ECO:0000256" key="1">
    <source>
        <dbReference type="SAM" id="MobiDB-lite"/>
    </source>
</evidence>
<feature type="compositionally biased region" description="Polar residues" evidence="1">
    <location>
        <begin position="22"/>
        <end position="50"/>
    </location>
</feature>
<feature type="region of interest" description="Disordered" evidence="1">
    <location>
        <begin position="454"/>
        <end position="497"/>
    </location>
</feature>
<feature type="compositionally biased region" description="Basic residues" evidence="1">
    <location>
        <begin position="460"/>
        <end position="497"/>
    </location>
</feature>
<feature type="compositionally biased region" description="Low complexity" evidence="1">
    <location>
        <begin position="372"/>
        <end position="386"/>
    </location>
</feature>
<feature type="chain" id="PRO_5035846995" description="EGF-like domain-containing protein" evidence="2">
    <location>
        <begin position="19"/>
        <end position="497"/>
    </location>
</feature>
<feature type="signal peptide" evidence="2">
    <location>
        <begin position="1"/>
        <end position="18"/>
    </location>
</feature>
<evidence type="ECO:0000256" key="2">
    <source>
        <dbReference type="SAM" id="SignalP"/>
    </source>
</evidence>
<sequence>MRLWINLAILFSLSVVIATDVGSTEAPNGSNTTIAPPEQSTTSESVISANTTLSTGSTAGDTTTPATTEEPTTTTEAPIDYTTMIISNSFEPMNAKLILQHAVVLNQQIVDLTNEINNAKNGVNPDNSPLFAQLNDILANLTIQQTTLNNYRTQLTELSDTQNSIDNDVDYYNSVYTCFAQSSCVTDTTTSAEPTSPLPTNPTGTCDAKNLTATSDKNSYSSENVTHVDGCDVTIIGDQQNTIFANINTCKISPSGVQYCDCEKCMYSGDYCEVELDSPCKARQQKLCGEKDKKPYGKCFPSSCTDTCYQCDCVQPDTENPLRCIKPDGVYDTYTATTQPSTTCAPMTTTALLSTSTIAASTDSTISTITTNESTSTSVATSTNTSPAKLDTSTSGRPTSLSVFKSSEMAAASAAKKTASKKSKIATKPKAPKVKKASMVRFKFEARVYTMPIQPVAKKASPKKTAKPVAKKAAKPAAKKATPKKKSAAKKASTKKK</sequence>
<name>A0A8S1EVP7_9PELO</name>
<dbReference type="OrthoDB" id="5868648at2759"/>
<evidence type="ECO:0000313" key="4">
    <source>
        <dbReference type="Proteomes" id="UP000494206"/>
    </source>
</evidence>
<reference evidence="3 4" key="1">
    <citation type="submission" date="2020-04" db="EMBL/GenBank/DDBJ databases">
        <authorList>
            <person name="Laetsch R D."/>
            <person name="Stevens L."/>
            <person name="Kumar S."/>
            <person name="Blaxter L. M."/>
        </authorList>
    </citation>
    <scope>NUCLEOTIDE SEQUENCE [LARGE SCALE GENOMIC DNA]</scope>
</reference>
<dbReference type="AlphaFoldDB" id="A0A8S1EVP7"/>
<accession>A0A8S1EVP7</accession>
<dbReference type="Proteomes" id="UP000494206">
    <property type="component" value="Unassembled WGS sequence"/>
</dbReference>
<comment type="caution">
    <text evidence="3">The sequence shown here is derived from an EMBL/GenBank/DDBJ whole genome shotgun (WGS) entry which is preliminary data.</text>
</comment>
<feature type="compositionally biased region" description="Low complexity" evidence="1">
    <location>
        <begin position="51"/>
        <end position="78"/>
    </location>
</feature>